<organism evidence="1 5">
    <name type="scientific">Didymodactylos carnosus</name>
    <dbReference type="NCBI Taxonomy" id="1234261"/>
    <lineage>
        <taxon>Eukaryota</taxon>
        <taxon>Metazoa</taxon>
        <taxon>Spiralia</taxon>
        <taxon>Gnathifera</taxon>
        <taxon>Rotifera</taxon>
        <taxon>Eurotatoria</taxon>
        <taxon>Bdelloidea</taxon>
        <taxon>Philodinida</taxon>
        <taxon>Philodinidae</taxon>
        <taxon>Didymodactylos</taxon>
    </lineage>
</organism>
<evidence type="ECO:0000313" key="1">
    <source>
        <dbReference type="EMBL" id="CAF0880049.1"/>
    </source>
</evidence>
<dbReference type="Proteomes" id="UP000677228">
    <property type="component" value="Unassembled WGS sequence"/>
</dbReference>
<gene>
    <name evidence="1" type="ORF">GPM918_LOCUS7561</name>
    <name evidence="2" type="ORF">OVA965_LOCUS9824</name>
    <name evidence="3" type="ORF">SRO942_LOCUS7561</name>
    <name evidence="4" type="ORF">TMI583_LOCUS9820</name>
</gene>
<dbReference type="Proteomes" id="UP000663829">
    <property type="component" value="Unassembled WGS sequence"/>
</dbReference>
<sequence length="431" mass="50315">MFKSTGRQCPHEVQVKQTTAECGVKFKCPICGEILYITPENGELNNRTNELRESLELLPSLVPLRIRCHQKLDEWKDNIIESIYEIHRSKFNEINSIYEELAEEIIKFKAKSVRELDMPMRDCKPENFENIQDEINRFKNKTLMDVVYEKIPIYDKLKITTIKSKQKENQFDLTCLKPIKTIPLRTTSTCLVSSGLYLLIKQTEQVCVIFDQNDNKIHEFNTTDIIYDLCWSSYMNMFLVLCKSLLLTCDPNRTFQLNIVREMNASTKCRENDPWSISVHNSDAYVVYSSGIIHRFKISNWEIIDQWSSNEILKKTDYAVCSIRNNGTYCGLLILQKDLHWRIDLFDFDMVQQRYGLPIDQAPDECSLWVNLTVLHNDEWLFCNKYSNKVYLIDSEGKIKQIGKNCTGACLMNDQCVGIVTTEPQLEIIKL</sequence>
<dbReference type="AlphaFoldDB" id="A0A813Y760"/>
<proteinExistence type="predicted"/>
<evidence type="ECO:0000313" key="4">
    <source>
        <dbReference type="EMBL" id="CAF3685075.1"/>
    </source>
</evidence>
<dbReference type="Proteomes" id="UP000681722">
    <property type="component" value="Unassembled WGS sequence"/>
</dbReference>
<dbReference type="EMBL" id="CAJNOQ010001244">
    <property type="protein sequence ID" value="CAF0880049.1"/>
    <property type="molecule type" value="Genomic_DNA"/>
</dbReference>
<dbReference type="Proteomes" id="UP000682733">
    <property type="component" value="Unassembled WGS sequence"/>
</dbReference>
<evidence type="ECO:0000313" key="5">
    <source>
        <dbReference type="Proteomes" id="UP000663829"/>
    </source>
</evidence>
<dbReference type="SUPFAM" id="SSF101908">
    <property type="entry name" value="Putative isomerase YbhE"/>
    <property type="match status" value="1"/>
</dbReference>
<reference evidence="1" key="1">
    <citation type="submission" date="2021-02" db="EMBL/GenBank/DDBJ databases">
        <authorList>
            <person name="Nowell W R."/>
        </authorList>
    </citation>
    <scope>NUCLEOTIDE SEQUENCE</scope>
</reference>
<dbReference type="EMBL" id="CAJOBC010001244">
    <property type="protein sequence ID" value="CAF3666382.1"/>
    <property type="molecule type" value="Genomic_DNA"/>
</dbReference>
<accession>A0A813Y760</accession>
<evidence type="ECO:0000313" key="2">
    <source>
        <dbReference type="EMBL" id="CAF0905046.1"/>
    </source>
</evidence>
<comment type="caution">
    <text evidence="1">The sequence shown here is derived from an EMBL/GenBank/DDBJ whole genome shotgun (WGS) entry which is preliminary data.</text>
</comment>
<evidence type="ECO:0000313" key="3">
    <source>
        <dbReference type="EMBL" id="CAF3666382.1"/>
    </source>
</evidence>
<dbReference type="OrthoDB" id="10005357at2759"/>
<dbReference type="EMBL" id="CAJNOK010003535">
    <property type="protein sequence ID" value="CAF0905046.1"/>
    <property type="molecule type" value="Genomic_DNA"/>
</dbReference>
<dbReference type="EMBL" id="CAJOBA010003536">
    <property type="protein sequence ID" value="CAF3685075.1"/>
    <property type="molecule type" value="Genomic_DNA"/>
</dbReference>
<name>A0A813Y760_9BILA</name>
<protein>
    <submittedName>
        <fullName evidence="1">Uncharacterized protein</fullName>
    </submittedName>
</protein>
<keyword evidence="5" id="KW-1185">Reference proteome</keyword>